<dbReference type="InterPro" id="IPR036866">
    <property type="entry name" value="RibonucZ/Hydroxyglut_hydro"/>
</dbReference>
<accession>A0A5C3Q6J7</accession>
<gene>
    <name evidence="3" type="ORF">BDV98DRAFT_476874</name>
</gene>
<protein>
    <submittedName>
        <fullName evidence="3">Beta-lactamase superfamily domain-containing protein</fullName>
    </submittedName>
</protein>
<feature type="non-terminal residue" evidence="3">
    <location>
        <position position="1"/>
    </location>
</feature>
<feature type="domain" description="Metallo-beta-lactamase" evidence="2">
    <location>
        <begin position="90"/>
        <end position="331"/>
    </location>
</feature>
<evidence type="ECO:0000313" key="4">
    <source>
        <dbReference type="Proteomes" id="UP000305067"/>
    </source>
</evidence>
<proteinExistence type="predicted"/>
<dbReference type="GO" id="GO:0070292">
    <property type="term" value="P:N-acylphosphatidylethanolamine metabolic process"/>
    <property type="evidence" value="ECO:0007669"/>
    <property type="project" value="TreeGrafter"/>
</dbReference>
<dbReference type="EMBL" id="ML178845">
    <property type="protein sequence ID" value="TFK97744.1"/>
    <property type="molecule type" value="Genomic_DNA"/>
</dbReference>
<dbReference type="OrthoDB" id="332863at2759"/>
<evidence type="ECO:0000313" key="3">
    <source>
        <dbReference type="EMBL" id="TFK97744.1"/>
    </source>
</evidence>
<keyword evidence="4" id="KW-1185">Reference proteome</keyword>
<dbReference type="Proteomes" id="UP000305067">
    <property type="component" value="Unassembled WGS sequence"/>
</dbReference>
<dbReference type="SUPFAM" id="SSF56281">
    <property type="entry name" value="Metallo-hydrolase/oxidoreductase"/>
    <property type="match status" value="1"/>
</dbReference>
<evidence type="ECO:0000259" key="2">
    <source>
        <dbReference type="Pfam" id="PF12706"/>
    </source>
</evidence>
<dbReference type="PANTHER" id="PTHR15032">
    <property type="entry name" value="N-ACYL-PHOSPHATIDYLETHANOLAMINE-HYDROLYZING PHOSPHOLIPASE D"/>
    <property type="match status" value="1"/>
</dbReference>
<sequence length="371" mass="41322">PTHWVDDKGSAFLNPWPSWRAHSFTEFPNLAWTMSTQSPKIPKDINTLLPVRKPTWGRPEDKDKIQATWLGHACFFLELPVSGDAPRGIRILFDPVFSDRCSPSQFVGPKRYTDIPCPIESIPEVDAVVISHNHYDHLDTHTITTLLKRVPQPHFFAPLGNAEYFASLNAPPDHVHILDWWQSKRLEVDFPSSSSPSNTTTTTSAADITCTPAQHMTGRGLSDRFKSLWSSWAIRAVSDRSLPANQGSGVKAWFGGDTGYRAVHPGKKLEELPICPVFKEIGEKFGGFDFAMIPIGAYLPRHFMSPMHCDPSDSVCVFKDVGAKKALGMHWGAWILTTEDIMDPPKDLAKECKKVGIEEGQFGVCEIGETV</sequence>
<dbReference type="STRING" id="1884261.A0A5C3Q6J7"/>
<dbReference type="InterPro" id="IPR024884">
    <property type="entry name" value="NAPE-PLD"/>
</dbReference>
<organism evidence="3 4">
    <name type="scientific">Pterulicium gracile</name>
    <dbReference type="NCBI Taxonomy" id="1884261"/>
    <lineage>
        <taxon>Eukaryota</taxon>
        <taxon>Fungi</taxon>
        <taxon>Dikarya</taxon>
        <taxon>Basidiomycota</taxon>
        <taxon>Agaricomycotina</taxon>
        <taxon>Agaricomycetes</taxon>
        <taxon>Agaricomycetidae</taxon>
        <taxon>Agaricales</taxon>
        <taxon>Pleurotineae</taxon>
        <taxon>Pterulaceae</taxon>
        <taxon>Pterulicium</taxon>
    </lineage>
</organism>
<name>A0A5C3Q6J7_9AGAR</name>
<dbReference type="GO" id="GO:0070291">
    <property type="term" value="P:N-acylethanolamine metabolic process"/>
    <property type="evidence" value="ECO:0007669"/>
    <property type="project" value="TreeGrafter"/>
</dbReference>
<dbReference type="Pfam" id="PF12706">
    <property type="entry name" value="Lactamase_B_2"/>
    <property type="match status" value="1"/>
</dbReference>
<evidence type="ECO:0000256" key="1">
    <source>
        <dbReference type="PIRSR" id="PIRSR038896-50"/>
    </source>
</evidence>
<dbReference type="PIRSF" id="PIRSF038896">
    <property type="entry name" value="NAPE-PLD"/>
    <property type="match status" value="1"/>
</dbReference>
<feature type="binding site" evidence="1">
    <location>
        <position position="135"/>
    </location>
    <ligand>
        <name>an N-acyl-1,2-diacyl-sn-glycero-3-phosphoethanolamine</name>
        <dbReference type="ChEBI" id="CHEBI:62537"/>
    </ligand>
</feature>
<dbReference type="PANTHER" id="PTHR15032:SF4">
    <property type="entry name" value="N-ACYL-PHOSPHATIDYLETHANOLAMINE-HYDROLYZING PHOSPHOLIPASE D"/>
    <property type="match status" value="1"/>
</dbReference>
<dbReference type="InterPro" id="IPR001279">
    <property type="entry name" value="Metallo-B-lactamas"/>
</dbReference>
<dbReference type="GO" id="GO:0005737">
    <property type="term" value="C:cytoplasm"/>
    <property type="evidence" value="ECO:0007669"/>
    <property type="project" value="TreeGrafter"/>
</dbReference>
<feature type="non-terminal residue" evidence="3">
    <location>
        <position position="371"/>
    </location>
</feature>
<dbReference type="Gene3D" id="3.60.15.10">
    <property type="entry name" value="Ribonuclease Z/Hydroxyacylglutathione hydrolase-like"/>
    <property type="match status" value="1"/>
</dbReference>
<dbReference type="GO" id="GO:0070290">
    <property type="term" value="F:N-acylphosphatidylethanolamine-specific phospholipase D activity"/>
    <property type="evidence" value="ECO:0007669"/>
    <property type="project" value="InterPro"/>
</dbReference>
<reference evidence="3 4" key="1">
    <citation type="journal article" date="2019" name="Nat. Ecol. Evol.">
        <title>Megaphylogeny resolves global patterns of mushroom evolution.</title>
        <authorList>
            <person name="Varga T."/>
            <person name="Krizsan K."/>
            <person name="Foldi C."/>
            <person name="Dima B."/>
            <person name="Sanchez-Garcia M."/>
            <person name="Sanchez-Ramirez S."/>
            <person name="Szollosi G.J."/>
            <person name="Szarkandi J.G."/>
            <person name="Papp V."/>
            <person name="Albert L."/>
            <person name="Andreopoulos W."/>
            <person name="Angelini C."/>
            <person name="Antonin V."/>
            <person name="Barry K.W."/>
            <person name="Bougher N.L."/>
            <person name="Buchanan P."/>
            <person name="Buyck B."/>
            <person name="Bense V."/>
            <person name="Catcheside P."/>
            <person name="Chovatia M."/>
            <person name="Cooper J."/>
            <person name="Damon W."/>
            <person name="Desjardin D."/>
            <person name="Finy P."/>
            <person name="Geml J."/>
            <person name="Haridas S."/>
            <person name="Hughes K."/>
            <person name="Justo A."/>
            <person name="Karasinski D."/>
            <person name="Kautmanova I."/>
            <person name="Kiss B."/>
            <person name="Kocsube S."/>
            <person name="Kotiranta H."/>
            <person name="LaButti K.M."/>
            <person name="Lechner B.E."/>
            <person name="Liimatainen K."/>
            <person name="Lipzen A."/>
            <person name="Lukacs Z."/>
            <person name="Mihaltcheva S."/>
            <person name="Morgado L.N."/>
            <person name="Niskanen T."/>
            <person name="Noordeloos M.E."/>
            <person name="Ohm R.A."/>
            <person name="Ortiz-Santana B."/>
            <person name="Ovrebo C."/>
            <person name="Racz N."/>
            <person name="Riley R."/>
            <person name="Savchenko A."/>
            <person name="Shiryaev A."/>
            <person name="Soop K."/>
            <person name="Spirin V."/>
            <person name="Szebenyi C."/>
            <person name="Tomsovsky M."/>
            <person name="Tulloss R.E."/>
            <person name="Uehling J."/>
            <person name="Grigoriev I.V."/>
            <person name="Vagvolgyi C."/>
            <person name="Papp T."/>
            <person name="Martin F.M."/>
            <person name="Miettinen O."/>
            <person name="Hibbett D.S."/>
            <person name="Nagy L.G."/>
        </authorList>
    </citation>
    <scope>NUCLEOTIDE SEQUENCE [LARGE SCALE GENOMIC DNA]</scope>
    <source>
        <strain evidence="3 4">CBS 309.79</strain>
    </source>
</reference>
<dbReference type="GO" id="GO:0008270">
    <property type="term" value="F:zinc ion binding"/>
    <property type="evidence" value="ECO:0007669"/>
    <property type="project" value="InterPro"/>
</dbReference>
<dbReference type="AlphaFoldDB" id="A0A5C3Q6J7"/>
<feature type="binding site" evidence="1">
    <location>
        <position position="308"/>
    </location>
    <ligand>
        <name>an N-acyl-1,2-diacyl-sn-glycero-3-phosphoethanolamine</name>
        <dbReference type="ChEBI" id="CHEBI:62537"/>
    </ligand>
</feature>